<evidence type="ECO:0000313" key="8">
    <source>
        <dbReference type="Proteomes" id="UP000008139"/>
    </source>
</evidence>
<feature type="binding site" evidence="5">
    <location>
        <position position="63"/>
    </location>
    <ligand>
        <name>[4Fe-4S] cluster</name>
        <dbReference type="ChEBI" id="CHEBI:49883"/>
        <note>4Fe-4S-S-AdoMet</note>
    </ligand>
</feature>
<dbReference type="Proteomes" id="UP000008139">
    <property type="component" value="Chromosome"/>
</dbReference>
<dbReference type="InterPro" id="IPR040085">
    <property type="entry name" value="MJ0674-like"/>
</dbReference>
<dbReference type="InParanoid" id="F2LUR2"/>
<keyword evidence="1 5" id="KW-0949">S-adenosyl-L-methionine</keyword>
<evidence type="ECO:0000256" key="5">
    <source>
        <dbReference type="PIRSR" id="PIRSR004869-50"/>
    </source>
</evidence>
<keyword evidence="4 5" id="KW-0411">Iron-sulfur</keyword>
<dbReference type="GO" id="GO:0051536">
    <property type="term" value="F:iron-sulfur cluster binding"/>
    <property type="evidence" value="ECO:0007669"/>
    <property type="project" value="UniProtKB-KW"/>
</dbReference>
<dbReference type="GO" id="GO:0003824">
    <property type="term" value="F:catalytic activity"/>
    <property type="evidence" value="ECO:0007669"/>
    <property type="project" value="InterPro"/>
</dbReference>
<dbReference type="EMBL" id="CP002606">
    <property type="protein sequence ID" value="AEA33517.1"/>
    <property type="molecule type" value="Genomic_DNA"/>
</dbReference>
<reference evidence="7 8" key="1">
    <citation type="journal article" date="2011" name="Stand. Genomic Sci.">
        <title>Complete genome sequence of the thermophilic sulfur-reducer Hippea maritima type strain (MH(2)).</title>
        <authorList>
            <person name="Huntemann M."/>
            <person name="Lu M."/>
            <person name="Nolan M."/>
            <person name="Lapidus A."/>
            <person name="Lucas S."/>
            <person name="Hammon N."/>
            <person name="Deshpande S."/>
            <person name="Cheng J.F."/>
            <person name="Tapia R."/>
            <person name="Han C."/>
            <person name="Goodwin L."/>
            <person name="Pitluck S."/>
            <person name="Liolios K."/>
            <person name="Pagani I."/>
            <person name="Ivanova N."/>
            <person name="Ovchinikova G."/>
            <person name="Pati A."/>
            <person name="Chen A."/>
            <person name="Palaniappan K."/>
            <person name="Land M."/>
            <person name="Hauser L."/>
            <person name="Jeffries C.D."/>
            <person name="Detter J.C."/>
            <person name="Brambilla E.M."/>
            <person name="Rohde M."/>
            <person name="Spring S."/>
            <person name="Goker M."/>
            <person name="Woyke T."/>
            <person name="Bristow J."/>
            <person name="Eisen J.A."/>
            <person name="Markowitz V."/>
            <person name="Hugenholtz P."/>
            <person name="Kyrpides N.C."/>
            <person name="Klenk H.P."/>
            <person name="Mavromatis K."/>
        </authorList>
    </citation>
    <scope>NUCLEOTIDE SEQUENCE [LARGE SCALE GENOMIC DNA]</scope>
    <source>
        <strain evidence="8">ATCC 700847 / DSM 10411 / MH2</strain>
    </source>
</reference>
<dbReference type="InterPro" id="IPR058240">
    <property type="entry name" value="rSAM_sf"/>
</dbReference>
<keyword evidence="8" id="KW-1185">Reference proteome</keyword>
<dbReference type="KEGG" id="hmr:Hipma_0546"/>
<feature type="domain" description="Radical SAM core" evidence="6">
    <location>
        <begin position="58"/>
        <end position="197"/>
    </location>
</feature>
<sequence>MLKYLVSPKCRLCPRNCGADREKNRGLCKTYNKLEIASFNLHFGEEPPISGKNGSGTIFLAGCNMGCIYCQNYPISQLKSAFRRIEIDDLVDIMLKLQKRGAHNINFVTPSHFAHLLIDAIKIAKSKGLKIPVVYNTSSYDKEEVIYALKDYVDVYLGDLKYTDSVLSKELSGVDDYFEVATKALKAMFDTKGKLVLKNGIAKQGLIVRHLVLPGYIENSKKALLWIKENLPGVDVSVMFQYFPAYKAFSHPFLKRKISPDEYFEIIDFVNVLGSKGYIQQV</sequence>
<reference evidence="8" key="2">
    <citation type="submission" date="2011-03" db="EMBL/GenBank/DDBJ databases">
        <title>The complete genome of Hippea maritima DSM 10411.</title>
        <authorList>
            <consortium name="US DOE Joint Genome Institute (JGI-PGF)"/>
            <person name="Lucas S."/>
            <person name="Copeland A."/>
            <person name="Lapidus A."/>
            <person name="Bruce D."/>
            <person name="Goodwin L."/>
            <person name="Pitluck S."/>
            <person name="Peters L."/>
            <person name="Kyrpides N."/>
            <person name="Mavromatis K."/>
            <person name="Pagani I."/>
            <person name="Ivanova N."/>
            <person name="Mikhailova N."/>
            <person name="Lu M."/>
            <person name="Detter J.C."/>
            <person name="Tapia R."/>
            <person name="Han C."/>
            <person name="Land M."/>
            <person name="Hauser L."/>
            <person name="Markowitz V."/>
            <person name="Cheng J.-F."/>
            <person name="Hugenholtz P."/>
            <person name="Woyke T."/>
            <person name="Wu D."/>
            <person name="Spring S."/>
            <person name="Schroeder M."/>
            <person name="Brambilla E."/>
            <person name="Klenk H.-P."/>
            <person name="Eisen J.A."/>
        </authorList>
    </citation>
    <scope>NUCLEOTIDE SEQUENCE [LARGE SCALE GENOMIC DNA]</scope>
    <source>
        <strain evidence="8">ATCC 700847 / DSM 10411 / MH2</strain>
    </source>
</reference>
<gene>
    <name evidence="7" type="ordered locus">Hipma_0546</name>
</gene>
<dbReference type="PIRSF" id="PIRSF004869">
    <property type="entry name" value="PflX_prd"/>
    <property type="match status" value="1"/>
</dbReference>
<dbReference type="PANTHER" id="PTHR43075">
    <property type="entry name" value="FORMATE LYASE ACTIVATING ENZYME, PUTATIVE (AFU_ORTHOLOGUE AFUA_2G15630)-RELATED"/>
    <property type="match status" value="1"/>
</dbReference>
<evidence type="ECO:0000256" key="2">
    <source>
        <dbReference type="ARBA" id="ARBA00022723"/>
    </source>
</evidence>
<dbReference type="SUPFAM" id="SSF102114">
    <property type="entry name" value="Radical SAM enzymes"/>
    <property type="match status" value="1"/>
</dbReference>
<feature type="binding site" evidence="5">
    <location>
        <position position="67"/>
    </location>
    <ligand>
        <name>[4Fe-4S] cluster</name>
        <dbReference type="ChEBI" id="CHEBI:49883"/>
        <note>4Fe-4S-S-AdoMet</note>
    </ligand>
</feature>
<dbReference type="HOGENOM" id="CLU_062674_0_1_7"/>
<dbReference type="SFLD" id="SFLDG01099">
    <property type="entry name" value="Uncharacterised_Radical_SAM_Su"/>
    <property type="match status" value="1"/>
</dbReference>
<dbReference type="eggNOG" id="COG1313">
    <property type="taxonomic scope" value="Bacteria"/>
</dbReference>
<name>F2LUR2_HIPMA</name>
<accession>F2LUR2</accession>
<dbReference type="OrthoDB" id="9782387at2"/>
<keyword evidence="2 5" id="KW-0479">Metal-binding</keyword>
<dbReference type="CDD" id="cd01335">
    <property type="entry name" value="Radical_SAM"/>
    <property type="match status" value="1"/>
</dbReference>
<comment type="cofactor">
    <cofactor evidence="5">
        <name>[4Fe-4S] cluster</name>
        <dbReference type="ChEBI" id="CHEBI:49883"/>
    </cofactor>
    <text evidence="5">Binds 1 [4Fe-4S] cluster. The cluster is coordinated with 3 cysteines and an exchangeable S-adenosyl-L-methionine.</text>
</comment>
<keyword evidence="3 5" id="KW-0408">Iron</keyword>
<dbReference type="GO" id="GO:0046872">
    <property type="term" value="F:metal ion binding"/>
    <property type="evidence" value="ECO:0007669"/>
    <property type="project" value="UniProtKB-KW"/>
</dbReference>
<dbReference type="RefSeq" id="WP_013681558.1">
    <property type="nucleotide sequence ID" value="NC_015318.1"/>
</dbReference>
<dbReference type="InterPro" id="IPR016431">
    <property type="entry name" value="Pyrv-formate_lyase-activ_prd"/>
</dbReference>
<proteinExistence type="predicted"/>
<dbReference type="SFLD" id="SFLDS00029">
    <property type="entry name" value="Radical_SAM"/>
    <property type="match status" value="1"/>
</dbReference>
<evidence type="ECO:0000259" key="6">
    <source>
        <dbReference type="Pfam" id="PF04055"/>
    </source>
</evidence>
<organism evidence="7 8">
    <name type="scientific">Hippea maritima (strain ATCC 700847 / DSM 10411 / MH2)</name>
    <dbReference type="NCBI Taxonomy" id="760142"/>
    <lineage>
        <taxon>Bacteria</taxon>
        <taxon>Pseudomonadati</taxon>
        <taxon>Campylobacterota</taxon>
        <taxon>Desulfurellia</taxon>
        <taxon>Desulfurellales</taxon>
        <taxon>Hippeaceae</taxon>
        <taxon>Hippea</taxon>
    </lineage>
</organism>
<evidence type="ECO:0000256" key="4">
    <source>
        <dbReference type="ARBA" id="ARBA00023014"/>
    </source>
</evidence>
<evidence type="ECO:0000256" key="3">
    <source>
        <dbReference type="ARBA" id="ARBA00023004"/>
    </source>
</evidence>
<evidence type="ECO:0000313" key="7">
    <source>
        <dbReference type="EMBL" id="AEA33517.1"/>
    </source>
</evidence>
<dbReference type="AlphaFoldDB" id="F2LUR2"/>
<dbReference type="STRING" id="760142.Hipma_0546"/>
<dbReference type="InterPro" id="IPR007197">
    <property type="entry name" value="rSAM"/>
</dbReference>
<evidence type="ECO:0000256" key="1">
    <source>
        <dbReference type="ARBA" id="ARBA00022691"/>
    </source>
</evidence>
<protein>
    <submittedName>
        <fullName evidence="7">Radical SAM domain protein</fullName>
    </submittedName>
</protein>
<dbReference type="Pfam" id="PF04055">
    <property type="entry name" value="Radical_SAM"/>
    <property type="match status" value="1"/>
</dbReference>
<dbReference type="PANTHER" id="PTHR43075:SF1">
    <property type="entry name" value="FORMATE LYASE ACTIVATING ENZYME, PUTATIVE (AFU_ORTHOLOGUE AFUA_2G15630)-RELATED"/>
    <property type="match status" value="1"/>
</dbReference>
<dbReference type="InterPro" id="IPR013785">
    <property type="entry name" value="Aldolase_TIM"/>
</dbReference>
<dbReference type="Gene3D" id="3.20.20.70">
    <property type="entry name" value="Aldolase class I"/>
    <property type="match status" value="1"/>
</dbReference>
<feature type="binding site" evidence="5">
    <location>
        <position position="70"/>
    </location>
    <ligand>
        <name>[4Fe-4S] cluster</name>
        <dbReference type="ChEBI" id="CHEBI:49883"/>
        <note>4Fe-4S-S-AdoMet</note>
    </ligand>
</feature>